<feature type="compositionally biased region" description="Basic residues" evidence="3">
    <location>
        <begin position="1403"/>
        <end position="1414"/>
    </location>
</feature>
<evidence type="ECO:0000313" key="8">
    <source>
        <dbReference type="RefSeq" id="XP_031569257.1"/>
    </source>
</evidence>
<feature type="compositionally biased region" description="Basic and acidic residues" evidence="3">
    <location>
        <begin position="1463"/>
        <end position="1476"/>
    </location>
</feature>
<dbReference type="InterPro" id="IPR052082">
    <property type="entry name" value="Myelin_sheath_structural"/>
</dbReference>
<dbReference type="InterPro" id="IPR036034">
    <property type="entry name" value="PDZ_sf"/>
</dbReference>
<feature type="compositionally biased region" description="Gly residues" evidence="3">
    <location>
        <begin position="638"/>
        <end position="651"/>
    </location>
</feature>
<feature type="compositionally biased region" description="Basic and acidic residues" evidence="3">
    <location>
        <begin position="1570"/>
        <end position="1594"/>
    </location>
</feature>
<protein>
    <submittedName>
        <fullName evidence="8">Neuroblast differentiation-associated protein AHNAK-like</fullName>
    </submittedName>
</protein>
<feature type="compositionally biased region" description="Acidic residues" evidence="3">
    <location>
        <begin position="1003"/>
        <end position="1016"/>
    </location>
</feature>
<feature type="transmembrane region" description="Helical" evidence="4">
    <location>
        <begin position="36"/>
        <end position="59"/>
    </location>
</feature>
<dbReference type="GO" id="GO:0005634">
    <property type="term" value="C:nucleus"/>
    <property type="evidence" value="ECO:0007669"/>
    <property type="project" value="UniProtKB-SubCell"/>
</dbReference>
<evidence type="ECO:0000256" key="1">
    <source>
        <dbReference type="ARBA" id="ARBA00004123"/>
    </source>
</evidence>
<feature type="compositionally biased region" description="Low complexity" evidence="3">
    <location>
        <begin position="580"/>
        <end position="591"/>
    </location>
</feature>
<keyword evidence="7" id="KW-1185">Reference proteome</keyword>
<dbReference type="GeneID" id="116303794"/>
<dbReference type="PANTHER" id="PTHR23348:SF16">
    <property type="entry name" value="LEUCINE RICH REPEAT FAMILY PROTEIN"/>
    <property type="match status" value="1"/>
</dbReference>
<feature type="region of interest" description="Disordered" evidence="3">
    <location>
        <begin position="249"/>
        <end position="287"/>
    </location>
</feature>
<feature type="region of interest" description="Disordered" evidence="3">
    <location>
        <begin position="1241"/>
        <end position="1314"/>
    </location>
</feature>
<feature type="compositionally biased region" description="Basic and acidic residues" evidence="3">
    <location>
        <begin position="1669"/>
        <end position="1680"/>
    </location>
</feature>
<dbReference type="Pfam" id="PF00595">
    <property type="entry name" value="PDZ"/>
    <property type="match status" value="2"/>
</dbReference>
<dbReference type="SUPFAM" id="SSF50156">
    <property type="entry name" value="PDZ domain-like"/>
    <property type="match status" value="2"/>
</dbReference>
<feature type="compositionally biased region" description="Basic and acidic residues" evidence="3">
    <location>
        <begin position="982"/>
        <end position="1002"/>
    </location>
</feature>
<dbReference type="InParanoid" id="A0A6P8IQS2"/>
<gene>
    <name evidence="8" type="primary">LOC116303794</name>
</gene>
<feature type="domain" description="PDZ" evidence="6">
    <location>
        <begin position="367"/>
        <end position="440"/>
    </location>
</feature>
<feature type="compositionally biased region" description="Basic and acidic residues" evidence="3">
    <location>
        <begin position="1756"/>
        <end position="1784"/>
    </location>
</feature>
<feature type="domain" description="PDZ" evidence="6">
    <location>
        <begin position="149"/>
        <end position="218"/>
    </location>
</feature>
<feature type="compositionally biased region" description="Low complexity" evidence="3">
    <location>
        <begin position="1289"/>
        <end position="1302"/>
    </location>
</feature>
<feature type="compositionally biased region" description="Basic and acidic residues" evidence="3">
    <location>
        <begin position="1065"/>
        <end position="1082"/>
    </location>
</feature>
<feature type="region of interest" description="Disordered" evidence="3">
    <location>
        <begin position="554"/>
        <end position="1023"/>
    </location>
</feature>
<proteinExistence type="predicted"/>
<feature type="compositionally biased region" description="Basic and acidic residues" evidence="3">
    <location>
        <begin position="829"/>
        <end position="840"/>
    </location>
</feature>
<keyword evidence="2" id="KW-0539">Nucleus</keyword>
<feature type="compositionally biased region" description="Basic and acidic residues" evidence="3">
    <location>
        <begin position="1502"/>
        <end position="1516"/>
    </location>
</feature>
<dbReference type="Gene3D" id="2.30.42.10">
    <property type="match status" value="2"/>
</dbReference>
<dbReference type="GO" id="GO:0043484">
    <property type="term" value="P:regulation of RNA splicing"/>
    <property type="evidence" value="ECO:0007669"/>
    <property type="project" value="TreeGrafter"/>
</dbReference>
<feature type="signal peptide" evidence="5">
    <location>
        <begin position="1"/>
        <end position="26"/>
    </location>
</feature>
<sequence length="1900" mass="203471">MPAIGNSKKELIVFIFLVYFVSIVEAQSLSCEAQILVAVFALLASLILIVAISFVIWYFCCRKKGKQGSDNDRDGKIGVLGTDGAVHCPYCERKFAIRTAGNDVDIGITNPTFGPGSKEVAVDVPDVDGRGGMNRPQQKIPYIVGPKMDTEINRGQDGSLGLMIAHEKTFPTPSMFVREVVPNGPASKVGVFEYGDEIVGINGKSLEGMSHKESKSLLHPVPGDTKPLKLTIVKNSLQKKAEMRANMPSVDVNRPGTSSDTVVEIPEGNVSASGPKVRGKSGLNCCGKPKTKGESDYGYELEPVGHTRKLNISGKSGGNVGVQGPKSHVINMEGGMGNDGFDGPVACVGGVSGPDGQIPYIVGPVVDTSIRKGNNGSLDVLIAKEPEFPSPAMFVRKVYNPTSSKVSIEPGDEIVGINGVPIKGKSYEDSMNILRNAPGKKIQVGVVKNSHNIKANMKYNRDGSGPPHLAVSQPKAKSGASCCGSPKTQGEMNYAYEAEGKEPKGKISGRGNVDGRGMDYSGPNAAQKKKGGKLNCCSSPKTTDDLDVDYGVPSAGGSVRPPSINADTETSDIQVHGPKGKFSGPKGPSFGADIDGDAELSGPKFKGPEKDIALRSGFHGPSFNGDIDGPDVNVKGPGFKGPKGKLSGGFDGPNANIDNPDVNVKGPGFKVPKGKLSGSNIAGPSFNGDIDGPDVNIKGPGFKGPKGPKGKLSGGLSGPNFDGGIDGPDVNIKGPKGPNIDADINSPDINGPSINGAQKPKLKGPKLKCCGSSKEMDDSDDEYKLPSGSAGLNSPEGKVEVPSIEEDLDAPDVKFKGPGFKGPKGKVSAKADFDGPDVKYPKGKVSGKGPDVDVDIDRPSVKRSKNKVKKPKLNWCGSKTGANDSDLEYELPSGSAGMTFDGPKIDRSGPSVDVDIDKPDMSIQGPGFKDPKGSNVRGPDIDMSGPKGPSLGFKKPGFEGPEFEKPNLSGDIKGPKFKGTKPRFDGEIDRPDLNVKGPHIEGPDMEGPELDADIEGPDGKAKKLGWKFKKPDIHLPDWKMKKPGFKGPDFDGPSVEGDIDGPDMNVKKPGFDRPSWKFKKPDLSLPDWKMKKPGFKGRDIDGPSVEGDIDGPDVNVKKPGFDGLDFDGPSMSGDIDGPDMKVKGPNFDGPDFDGPYFEGDIDGPEGKDKAYGPRGPSWKFKKPDLSLPDWKSKKPGFKGPDLDGPSFKGDIDGPDVNVGKLDLDRPDVDLTLFKVSDIDGPMFGGDASVGTPNVKGPSFGGRLARPDVDIKTPDFSTPKSNIDVDLPDFDSSGPSVDGSVDVKGPTFGLPKGRFEMPDAGNEIIEEMNTDIVEASIGADGDGGDLVLSEDDNGNLIFSKPKVKSPSANVVVPDIDVGGRRKKYKESSSSSSSEDEDKPESKKREAKPRTKKKGKSTSSSSSSSSEDETEGKSRGGRFGIKLPGWKKKSRRSSSSSSSSDDEDSSSKKKDPVKRKDTSSSSPSDSDSDSPKSYDLTSVVRGKPKPEIERIEIAHTAELESQPDFPSFDSEPSLASPTSPVLKLESSRALPNVSDGSVSVKRIPDSDGSFSFDKRKDPTSPTYREPHSPNRGDSKLWDIVQGYIDTDDVINDDGTPRKANEEPAIPTYTPSLERTPKISREERKEKTKSLPPRVSPRHLSSFEIDDSIDDPWARHYLGDRRGTGPSVSKSSSRSNSRPGSGDRQSVSPSMVFSKVPHVKSPFGEPERDPITGLRISPRGNPEDRRRSLKELEGAPARRLHEDMFQLSKEKPKSDEVERQRESRKYLWDMGPSDQSRGLVGSKVRSRSSPPTTNRGAMEPVKVDISTDSKFEVRPITSRRTYEISKSQPSLSVKTEEKTSKTYKQLMDQQQRELKKREGFIKTEEPKRLTLRETKAKFEMSNF</sequence>
<reference evidence="8" key="1">
    <citation type="submission" date="2025-08" db="UniProtKB">
        <authorList>
            <consortium name="RefSeq"/>
        </authorList>
    </citation>
    <scope>IDENTIFICATION</scope>
    <source>
        <tissue evidence="8">Tentacle</tissue>
    </source>
</reference>
<comment type="subcellular location">
    <subcellularLocation>
        <location evidence="1">Nucleus</location>
    </subcellularLocation>
</comment>
<evidence type="ECO:0000256" key="2">
    <source>
        <dbReference type="ARBA" id="ARBA00023242"/>
    </source>
</evidence>
<keyword evidence="4" id="KW-0472">Membrane</keyword>
<dbReference type="OrthoDB" id="5969382at2759"/>
<keyword evidence="4" id="KW-0812">Transmembrane</keyword>
<keyword evidence="5" id="KW-0732">Signal</keyword>
<dbReference type="GO" id="GO:0005737">
    <property type="term" value="C:cytoplasm"/>
    <property type="evidence" value="ECO:0007669"/>
    <property type="project" value="TreeGrafter"/>
</dbReference>
<feature type="compositionally biased region" description="Low complexity" evidence="3">
    <location>
        <begin position="1681"/>
        <end position="1701"/>
    </location>
</feature>
<feature type="compositionally biased region" description="Basic and acidic residues" evidence="3">
    <location>
        <begin position="1738"/>
        <end position="1750"/>
    </location>
</feature>
<organism evidence="7 8">
    <name type="scientific">Actinia tenebrosa</name>
    <name type="common">Australian red waratah sea anemone</name>
    <dbReference type="NCBI Taxonomy" id="6105"/>
    <lineage>
        <taxon>Eukaryota</taxon>
        <taxon>Metazoa</taxon>
        <taxon>Cnidaria</taxon>
        <taxon>Anthozoa</taxon>
        <taxon>Hexacorallia</taxon>
        <taxon>Actiniaria</taxon>
        <taxon>Actiniidae</taxon>
        <taxon>Actinia</taxon>
    </lineage>
</organism>
<dbReference type="RefSeq" id="XP_031569257.1">
    <property type="nucleotide sequence ID" value="XM_031713397.1"/>
</dbReference>
<feature type="region of interest" description="Disordered" evidence="3">
    <location>
        <begin position="1335"/>
        <end position="1820"/>
    </location>
</feature>
<dbReference type="InterPro" id="IPR001478">
    <property type="entry name" value="PDZ"/>
</dbReference>
<feature type="region of interest" description="Disordered" evidence="3">
    <location>
        <begin position="458"/>
        <end position="484"/>
    </location>
</feature>
<evidence type="ECO:0000256" key="3">
    <source>
        <dbReference type="SAM" id="MobiDB-lite"/>
    </source>
</evidence>
<dbReference type="CDD" id="cd00136">
    <property type="entry name" value="PDZ_canonical"/>
    <property type="match status" value="2"/>
</dbReference>
<evidence type="ECO:0000313" key="7">
    <source>
        <dbReference type="Proteomes" id="UP000515163"/>
    </source>
</evidence>
<keyword evidence="4" id="KW-1133">Transmembrane helix</keyword>
<evidence type="ECO:0000256" key="5">
    <source>
        <dbReference type="SAM" id="SignalP"/>
    </source>
</evidence>
<evidence type="ECO:0000256" key="4">
    <source>
        <dbReference type="SAM" id="Phobius"/>
    </source>
</evidence>
<dbReference type="Proteomes" id="UP000515163">
    <property type="component" value="Unplaced"/>
</dbReference>
<accession>A0A6P8IQS2</accession>
<feature type="compositionally biased region" description="Low complexity" evidence="3">
    <location>
        <begin position="664"/>
        <end position="675"/>
    </location>
</feature>
<dbReference type="PROSITE" id="PS50106">
    <property type="entry name" value="PDZ"/>
    <property type="match status" value="2"/>
</dbReference>
<dbReference type="KEGG" id="aten:116303794"/>
<evidence type="ECO:0000259" key="6">
    <source>
        <dbReference type="PROSITE" id="PS50106"/>
    </source>
</evidence>
<dbReference type="SMART" id="SM00228">
    <property type="entry name" value="PDZ"/>
    <property type="match status" value="2"/>
</dbReference>
<feature type="compositionally biased region" description="Basic residues" evidence="3">
    <location>
        <begin position="861"/>
        <end position="872"/>
    </location>
</feature>
<dbReference type="PANTHER" id="PTHR23348">
    <property type="entry name" value="PERIAXIN/AHNAK"/>
    <property type="match status" value="1"/>
</dbReference>
<feature type="chain" id="PRO_5027998520" evidence="5">
    <location>
        <begin position="27"/>
        <end position="1900"/>
    </location>
</feature>
<feature type="compositionally biased region" description="Basic and acidic residues" evidence="3">
    <location>
        <begin position="1632"/>
        <end position="1646"/>
    </location>
</feature>
<name>A0A6P8IQS2_ACTTE</name>
<feature type="region of interest" description="Disordered" evidence="3">
    <location>
        <begin position="1037"/>
        <end position="1213"/>
    </location>
</feature>